<evidence type="ECO:0000313" key="3">
    <source>
        <dbReference type="Proteomes" id="UP000040576"/>
    </source>
</evidence>
<organism evidence="2 3">
    <name type="scientific">Caldibacillus thermoamylovorans</name>
    <dbReference type="NCBI Taxonomy" id="35841"/>
    <lineage>
        <taxon>Bacteria</taxon>
        <taxon>Bacillati</taxon>
        <taxon>Bacillota</taxon>
        <taxon>Bacilli</taxon>
        <taxon>Bacillales</taxon>
        <taxon>Bacillaceae</taxon>
        <taxon>Caldibacillus</taxon>
    </lineage>
</organism>
<reference evidence="2 3" key="1">
    <citation type="submission" date="2014-07" db="EMBL/GenBank/DDBJ databases">
        <authorList>
            <person name="Wibberg Daniel"/>
        </authorList>
    </citation>
    <scope>NUCLEOTIDE SEQUENCE [LARGE SCALE GENOMIC DNA]</scope>
</reference>
<dbReference type="Pfam" id="PF14534">
    <property type="entry name" value="DUF4440"/>
    <property type="match status" value="1"/>
</dbReference>
<dbReference type="RefSeq" id="WP_034772604.1">
    <property type="nucleotide sequence ID" value="NZ_CCRF01000084.1"/>
</dbReference>
<dbReference type="PATRIC" id="fig|35841.6.peg.3939"/>
<dbReference type="eggNOG" id="COG4994">
    <property type="taxonomic scope" value="Bacteria"/>
</dbReference>
<keyword evidence="3" id="KW-1185">Reference proteome</keyword>
<feature type="domain" description="DUF4440" evidence="1">
    <location>
        <begin position="11"/>
        <end position="108"/>
    </location>
</feature>
<dbReference type="EMBL" id="CCRF01000084">
    <property type="protein sequence ID" value="CEE02773.1"/>
    <property type="molecule type" value="Genomic_DNA"/>
</dbReference>
<evidence type="ECO:0000313" key="2">
    <source>
        <dbReference type="EMBL" id="CEE02773.1"/>
    </source>
</evidence>
<dbReference type="Gene3D" id="3.10.450.50">
    <property type="match status" value="1"/>
</dbReference>
<dbReference type="Proteomes" id="UP000040576">
    <property type="component" value="Unassembled WGS sequence"/>
</dbReference>
<proteinExistence type="predicted"/>
<dbReference type="GeneID" id="92962373"/>
<sequence length="120" mass="13905">MENNNLLKEHLRKLEEMLLTPDIRTSATELSNILADNFFEIGSSGKILHKDGIAPEGIGVVNMQLSEFEIHPLSDEIVLTTYRIFNKETQQYTLRSSIWKYMENRWQMVFHQGTKTDSST</sequence>
<dbReference type="InterPro" id="IPR032710">
    <property type="entry name" value="NTF2-like_dom_sf"/>
</dbReference>
<gene>
    <name evidence="2" type="ORF">BT1A1_2984</name>
</gene>
<protein>
    <recommendedName>
        <fullName evidence="1">DUF4440 domain-containing protein</fullName>
    </recommendedName>
</protein>
<dbReference type="AlphaFoldDB" id="A0A090J294"/>
<accession>A0A090J294</accession>
<evidence type="ECO:0000259" key="1">
    <source>
        <dbReference type="Pfam" id="PF14534"/>
    </source>
</evidence>
<dbReference type="SUPFAM" id="SSF54427">
    <property type="entry name" value="NTF2-like"/>
    <property type="match status" value="1"/>
</dbReference>
<dbReference type="InterPro" id="IPR027843">
    <property type="entry name" value="DUF4440"/>
</dbReference>
<name>A0A090J294_9BACI</name>